<evidence type="ECO:0000313" key="1">
    <source>
        <dbReference type="EMBL" id="KOM49689.1"/>
    </source>
</evidence>
<protein>
    <submittedName>
        <fullName evidence="1">Uncharacterized protein</fullName>
    </submittedName>
</protein>
<evidence type="ECO:0000313" key="2">
    <source>
        <dbReference type="Proteomes" id="UP000053144"/>
    </source>
</evidence>
<gene>
    <name evidence="1" type="ORF">LR48_Vigan08g051600</name>
</gene>
<dbReference type="EMBL" id="CM003378">
    <property type="protein sequence ID" value="KOM49689.1"/>
    <property type="molecule type" value="Genomic_DNA"/>
</dbReference>
<reference evidence="2" key="1">
    <citation type="journal article" date="2015" name="Proc. Natl. Acad. Sci. U.S.A.">
        <title>Genome sequencing of adzuki bean (Vigna angularis) provides insight into high starch and low fat accumulation and domestication.</title>
        <authorList>
            <person name="Yang K."/>
            <person name="Tian Z."/>
            <person name="Chen C."/>
            <person name="Luo L."/>
            <person name="Zhao B."/>
            <person name="Wang Z."/>
            <person name="Yu L."/>
            <person name="Li Y."/>
            <person name="Sun Y."/>
            <person name="Li W."/>
            <person name="Chen Y."/>
            <person name="Li Y."/>
            <person name="Zhang Y."/>
            <person name="Ai D."/>
            <person name="Zhao J."/>
            <person name="Shang C."/>
            <person name="Ma Y."/>
            <person name="Wu B."/>
            <person name="Wang M."/>
            <person name="Gao L."/>
            <person name="Sun D."/>
            <person name="Zhang P."/>
            <person name="Guo F."/>
            <person name="Wang W."/>
            <person name="Li Y."/>
            <person name="Wang J."/>
            <person name="Varshney R.K."/>
            <person name="Wang J."/>
            <person name="Ling H.Q."/>
            <person name="Wan P."/>
        </authorList>
    </citation>
    <scope>NUCLEOTIDE SEQUENCE</scope>
    <source>
        <strain evidence="2">cv. Jingnong 6</strain>
    </source>
</reference>
<sequence length="52" mass="6193">MKRLIGGLKQNDEQWPLDQEEDNSKLCRLGFFSAFYRVGFRSPCFWNAHSRL</sequence>
<dbReference type="Gramene" id="KOM49689">
    <property type="protein sequence ID" value="KOM49689"/>
    <property type="gene ID" value="LR48_Vigan08g051600"/>
</dbReference>
<name>A0A0L9V4N9_PHAAN</name>
<organism evidence="1 2">
    <name type="scientific">Phaseolus angularis</name>
    <name type="common">Azuki bean</name>
    <name type="synonym">Vigna angularis</name>
    <dbReference type="NCBI Taxonomy" id="3914"/>
    <lineage>
        <taxon>Eukaryota</taxon>
        <taxon>Viridiplantae</taxon>
        <taxon>Streptophyta</taxon>
        <taxon>Embryophyta</taxon>
        <taxon>Tracheophyta</taxon>
        <taxon>Spermatophyta</taxon>
        <taxon>Magnoliopsida</taxon>
        <taxon>eudicotyledons</taxon>
        <taxon>Gunneridae</taxon>
        <taxon>Pentapetalae</taxon>
        <taxon>rosids</taxon>
        <taxon>fabids</taxon>
        <taxon>Fabales</taxon>
        <taxon>Fabaceae</taxon>
        <taxon>Papilionoideae</taxon>
        <taxon>50 kb inversion clade</taxon>
        <taxon>NPAAA clade</taxon>
        <taxon>indigoferoid/millettioid clade</taxon>
        <taxon>Phaseoleae</taxon>
        <taxon>Vigna</taxon>
    </lineage>
</organism>
<dbReference type="AlphaFoldDB" id="A0A0L9V4N9"/>
<dbReference type="Proteomes" id="UP000053144">
    <property type="component" value="Chromosome 8"/>
</dbReference>
<proteinExistence type="predicted"/>
<accession>A0A0L9V4N9</accession>